<dbReference type="PATRIC" id="fig|272123.3.peg.1511"/>
<dbReference type="eggNOG" id="ENOG5033V4H">
    <property type="taxonomic scope" value="Bacteria"/>
</dbReference>
<feature type="chain" id="PRO_5030173310" evidence="1">
    <location>
        <begin position="27"/>
        <end position="201"/>
    </location>
</feature>
<feature type="domain" description="Ice-binding protein C-terminal" evidence="2">
    <location>
        <begin position="169"/>
        <end position="193"/>
    </location>
</feature>
<organism evidence="3 4">
    <name type="scientific">Anabaena cylindrica (strain ATCC 27899 / PCC 7122)</name>
    <dbReference type="NCBI Taxonomy" id="272123"/>
    <lineage>
        <taxon>Bacteria</taxon>
        <taxon>Bacillati</taxon>
        <taxon>Cyanobacteriota</taxon>
        <taxon>Cyanophyceae</taxon>
        <taxon>Nostocales</taxon>
        <taxon>Nostocaceae</taxon>
        <taxon>Anabaena</taxon>
    </lineage>
</organism>
<feature type="signal peptide" evidence="1">
    <location>
        <begin position="1"/>
        <end position="26"/>
    </location>
</feature>
<dbReference type="NCBIfam" id="TIGR02595">
    <property type="entry name" value="PEP_CTERM"/>
    <property type="match status" value="1"/>
</dbReference>
<evidence type="ECO:0000313" key="4">
    <source>
        <dbReference type="Proteomes" id="UP000010474"/>
    </source>
</evidence>
<gene>
    <name evidence="3" type="ordered locus">Anacy_1376</name>
</gene>
<dbReference type="EMBL" id="CP003659">
    <property type="protein sequence ID" value="AFZ56888.1"/>
    <property type="molecule type" value="Genomic_DNA"/>
</dbReference>
<dbReference type="Proteomes" id="UP000010474">
    <property type="component" value="Chromosome"/>
</dbReference>
<proteinExistence type="predicted"/>
<evidence type="ECO:0000313" key="3">
    <source>
        <dbReference type="EMBL" id="AFZ56888.1"/>
    </source>
</evidence>
<dbReference type="InterPro" id="IPR013424">
    <property type="entry name" value="Ice-binding_C"/>
</dbReference>
<reference evidence="4" key="1">
    <citation type="journal article" date="2013" name="Proc. Natl. Acad. Sci. U.S.A.">
        <title>Improving the coverage of the cyanobacterial phylum using diversity-driven genome sequencing.</title>
        <authorList>
            <person name="Shih P.M."/>
            <person name="Wu D."/>
            <person name="Latifi A."/>
            <person name="Axen S.D."/>
            <person name="Fewer D.P."/>
            <person name="Talla E."/>
            <person name="Calteau A."/>
            <person name="Cai F."/>
            <person name="Tandeau de Marsac N."/>
            <person name="Rippka R."/>
            <person name="Herdman M."/>
            <person name="Sivonen K."/>
            <person name="Coursin T."/>
            <person name="Laurent T."/>
            <person name="Goodwin L."/>
            <person name="Nolan M."/>
            <person name="Davenport K.W."/>
            <person name="Han C.S."/>
            <person name="Rubin E.M."/>
            <person name="Eisen J.A."/>
            <person name="Woyke T."/>
            <person name="Gugger M."/>
            <person name="Kerfeld C.A."/>
        </authorList>
    </citation>
    <scope>NUCLEOTIDE SEQUENCE [LARGE SCALE GENOMIC DNA]</scope>
    <source>
        <strain evidence="4">ATCC 27899 / PCC 7122</strain>
    </source>
</reference>
<dbReference type="Pfam" id="PF07589">
    <property type="entry name" value="PEP-CTERM"/>
    <property type="match status" value="1"/>
</dbReference>
<protein>
    <submittedName>
        <fullName evidence="3">PEP motif putative anchor domain protein</fullName>
    </submittedName>
</protein>
<sequence>MKLKTVLVRLTTACVTVGVVTVSAVASSLAGTLNYTGTTVSGATWNRPVSGNPPTPPTSGVGTNVAYSVQEFNVDTTGFYNFQSTATSPVEWDNYLFLYQTSFDPTTPFTNVIIGNDDNPSIGLAGFNNISLTAGLNYFLVTSGFGNSDQGEFSNNINGLGNITIGSASVPEPASVMGILGLGAFGVTSLRKRKQTAAVKA</sequence>
<name>K9ZCD6_ANACC</name>
<accession>K9ZCD6</accession>
<evidence type="ECO:0000259" key="2">
    <source>
        <dbReference type="Pfam" id="PF07589"/>
    </source>
</evidence>
<keyword evidence="4" id="KW-1185">Reference proteome</keyword>
<evidence type="ECO:0000256" key="1">
    <source>
        <dbReference type="SAM" id="SignalP"/>
    </source>
</evidence>
<dbReference type="AlphaFoldDB" id="K9ZCD6"/>
<keyword evidence="1" id="KW-0732">Signal</keyword>
<dbReference type="KEGG" id="acy:Anacy_1376"/>
<dbReference type="OrthoDB" id="484456at2"/>
<dbReference type="HOGENOM" id="CLU_098631_0_0_3"/>